<evidence type="ECO:0000313" key="2">
    <source>
        <dbReference type="Proteomes" id="UP000183339"/>
    </source>
</evidence>
<name>A0A1I0D1M8_9PROT</name>
<dbReference type="Proteomes" id="UP000183339">
    <property type="component" value="Unassembled WGS sequence"/>
</dbReference>
<accession>A0A1I0D1M8</accession>
<sequence length="60" mass="7121">MIKLTKYPPIDTLFYKQNVRIVHFPGSTQLQIRRLYDNKKFSSDCIHARAIGFMRPHESI</sequence>
<evidence type="ECO:0000313" key="1">
    <source>
        <dbReference type="EMBL" id="SET25998.1"/>
    </source>
</evidence>
<organism evidence="1 2">
    <name type="scientific">Nitrosospira multiformis</name>
    <dbReference type="NCBI Taxonomy" id="1231"/>
    <lineage>
        <taxon>Bacteria</taxon>
        <taxon>Pseudomonadati</taxon>
        <taxon>Pseudomonadota</taxon>
        <taxon>Betaproteobacteria</taxon>
        <taxon>Nitrosomonadales</taxon>
        <taxon>Nitrosomonadaceae</taxon>
        <taxon>Nitrosospira</taxon>
    </lineage>
</organism>
<dbReference type="EMBL" id="FOHI01000004">
    <property type="protein sequence ID" value="SET25998.1"/>
    <property type="molecule type" value="Genomic_DNA"/>
</dbReference>
<gene>
    <name evidence="1" type="ORF">SAMN05216412_104203</name>
</gene>
<proteinExistence type="predicted"/>
<reference evidence="1 2" key="1">
    <citation type="submission" date="2016-10" db="EMBL/GenBank/DDBJ databases">
        <authorList>
            <person name="de Groot N.N."/>
        </authorList>
    </citation>
    <scope>NUCLEOTIDE SEQUENCE [LARGE SCALE GENOMIC DNA]</scope>
    <source>
        <strain evidence="1 2">Nl7</strain>
    </source>
</reference>
<dbReference type="AlphaFoldDB" id="A0A1I0D1M8"/>
<protein>
    <submittedName>
        <fullName evidence="1">Uncharacterized protein</fullName>
    </submittedName>
</protein>